<dbReference type="CTD" id="25343040"/>
<evidence type="ECO:0000256" key="1">
    <source>
        <dbReference type="SAM" id="Phobius"/>
    </source>
</evidence>
<gene>
    <name evidence="2" type="ORF">NECAME_03002</name>
</gene>
<dbReference type="EMBL" id="KI660117">
    <property type="protein sequence ID" value="ETN78043.1"/>
    <property type="molecule type" value="Genomic_DNA"/>
</dbReference>
<keyword evidence="1" id="KW-1133">Transmembrane helix</keyword>
<evidence type="ECO:0000313" key="3">
    <source>
        <dbReference type="Proteomes" id="UP000053676"/>
    </source>
</evidence>
<accession>W2T827</accession>
<keyword evidence="1" id="KW-0812">Transmembrane</keyword>
<dbReference type="AlphaFoldDB" id="W2T827"/>
<evidence type="ECO:0000313" key="2">
    <source>
        <dbReference type="EMBL" id="ETN78043.1"/>
    </source>
</evidence>
<dbReference type="Proteomes" id="UP000053676">
    <property type="component" value="Unassembled WGS sequence"/>
</dbReference>
<keyword evidence="1" id="KW-0472">Membrane</keyword>
<dbReference type="KEGG" id="nai:NECAME_03002"/>
<dbReference type="GeneID" id="25343040"/>
<proteinExistence type="predicted"/>
<protein>
    <submittedName>
        <fullName evidence="2">Uncharacterized protein</fullName>
    </submittedName>
</protein>
<dbReference type="OrthoDB" id="10529790at2759"/>
<sequence length="159" mass="17848">MSVSKFIGIVDEVFCFIEGVISSKGHLNGTLHSCEPALNCTVLNENGPHLDSTQETIKCMDRGFFWEVENQCSFTELIRKSYCYTKRQCYGLKVRCPNRYIILTSFTETALIIVGLVLLFAATIIIIKYACRSRRINVAAFPSDVSETSTVTKSDKVMP</sequence>
<feature type="transmembrane region" description="Helical" evidence="1">
    <location>
        <begin position="100"/>
        <end position="127"/>
    </location>
</feature>
<reference evidence="3" key="1">
    <citation type="journal article" date="2014" name="Nat. Genet.">
        <title>Genome of the human hookworm Necator americanus.</title>
        <authorList>
            <person name="Tang Y.T."/>
            <person name="Gao X."/>
            <person name="Rosa B.A."/>
            <person name="Abubucker S."/>
            <person name="Hallsworth-Pepin K."/>
            <person name="Martin J."/>
            <person name="Tyagi R."/>
            <person name="Heizer E."/>
            <person name="Zhang X."/>
            <person name="Bhonagiri-Palsikar V."/>
            <person name="Minx P."/>
            <person name="Warren W.C."/>
            <person name="Wang Q."/>
            <person name="Zhan B."/>
            <person name="Hotez P.J."/>
            <person name="Sternberg P.W."/>
            <person name="Dougall A."/>
            <person name="Gaze S.T."/>
            <person name="Mulvenna J."/>
            <person name="Sotillo J."/>
            <person name="Ranganathan S."/>
            <person name="Rabelo E.M."/>
            <person name="Wilson R.K."/>
            <person name="Felgner P.L."/>
            <person name="Bethony J."/>
            <person name="Hawdon J.M."/>
            <person name="Gasser R.B."/>
            <person name="Loukas A."/>
            <person name="Mitreva M."/>
        </authorList>
    </citation>
    <scope>NUCLEOTIDE SEQUENCE [LARGE SCALE GENOMIC DNA]</scope>
</reference>
<name>W2T827_NECAM</name>
<organism evidence="2 3">
    <name type="scientific">Necator americanus</name>
    <name type="common">Human hookworm</name>
    <dbReference type="NCBI Taxonomy" id="51031"/>
    <lineage>
        <taxon>Eukaryota</taxon>
        <taxon>Metazoa</taxon>
        <taxon>Ecdysozoa</taxon>
        <taxon>Nematoda</taxon>
        <taxon>Chromadorea</taxon>
        <taxon>Rhabditida</taxon>
        <taxon>Rhabditina</taxon>
        <taxon>Rhabditomorpha</taxon>
        <taxon>Strongyloidea</taxon>
        <taxon>Ancylostomatidae</taxon>
        <taxon>Bunostominae</taxon>
        <taxon>Necator</taxon>
    </lineage>
</organism>
<keyword evidence="3" id="KW-1185">Reference proteome</keyword>